<evidence type="ECO:0000313" key="7">
    <source>
        <dbReference type="EMBL" id="MBB6254877.1"/>
    </source>
</evidence>
<accession>A0A7X0EFC8</accession>
<evidence type="ECO:0000256" key="6">
    <source>
        <dbReference type="NCBIfam" id="TIGR00152"/>
    </source>
</evidence>
<dbReference type="EMBL" id="JACIIZ010000021">
    <property type="protein sequence ID" value="MBB6254877.1"/>
    <property type="molecule type" value="Genomic_DNA"/>
</dbReference>
<keyword evidence="4 5" id="KW-0173">Coenzyme A biosynthesis</keyword>
<dbReference type="GO" id="GO:0005737">
    <property type="term" value="C:cytoplasm"/>
    <property type="evidence" value="ECO:0007669"/>
    <property type="project" value="UniProtKB-SubCell"/>
</dbReference>
<name>A0A7X0EFC8_9PROT</name>
<dbReference type="PROSITE" id="PS51219">
    <property type="entry name" value="DPCK"/>
    <property type="match status" value="1"/>
</dbReference>
<comment type="catalytic activity">
    <reaction evidence="5">
        <text>3'-dephospho-CoA + ATP = ADP + CoA + H(+)</text>
        <dbReference type="Rhea" id="RHEA:18245"/>
        <dbReference type="ChEBI" id="CHEBI:15378"/>
        <dbReference type="ChEBI" id="CHEBI:30616"/>
        <dbReference type="ChEBI" id="CHEBI:57287"/>
        <dbReference type="ChEBI" id="CHEBI:57328"/>
        <dbReference type="ChEBI" id="CHEBI:456216"/>
        <dbReference type="EC" id="2.7.1.24"/>
    </reaction>
</comment>
<protein>
    <recommendedName>
        <fullName evidence="5 6">Dephospho-CoA kinase</fullName>
        <ecNumber evidence="5 6">2.7.1.24</ecNumber>
    </recommendedName>
    <alternativeName>
        <fullName evidence="5">Dephosphocoenzyme A kinase</fullName>
    </alternativeName>
</protein>
<comment type="function">
    <text evidence="5">Catalyzes the phosphorylation of the 3'-hydroxyl group of dephosphocoenzyme A to form coenzyme A.</text>
</comment>
<dbReference type="Gene3D" id="3.40.50.300">
    <property type="entry name" value="P-loop containing nucleotide triphosphate hydrolases"/>
    <property type="match status" value="1"/>
</dbReference>
<dbReference type="Proteomes" id="UP000539175">
    <property type="component" value="Unassembled WGS sequence"/>
</dbReference>
<dbReference type="UniPathway" id="UPA00241">
    <property type="reaction ID" value="UER00356"/>
</dbReference>
<sequence length="214" mass="22956">MMVLGLTGSIGMGKSTAAAMLRRLGCPVHDSDATVHRLYAKGGEAVAPIARAFPGVVRDGAVDRQLLSAAVMGNSPALRRLEAIVHPLVGRARERFLRRAAASGARVAVLDVPLLFETGGQAHCDRVAVVSAPLSLQRSRVLARPGMTPAKLAVILRRQMPDAEKRRRADFVVPTGLGRALTLRRLAAIVTLLSGQRGRIWPPRSRPAVIHRAR</sequence>
<keyword evidence="5" id="KW-0963">Cytoplasm</keyword>
<proteinExistence type="inferred from homology"/>
<dbReference type="InterPro" id="IPR001977">
    <property type="entry name" value="Depp_CoAkinase"/>
</dbReference>
<keyword evidence="5 7" id="KW-0808">Transferase</keyword>
<keyword evidence="5 7" id="KW-0418">Kinase</keyword>
<comment type="pathway">
    <text evidence="5">Cofactor biosynthesis; coenzyme A biosynthesis; CoA from (R)-pantothenate: step 5/5.</text>
</comment>
<evidence type="ECO:0000256" key="1">
    <source>
        <dbReference type="ARBA" id="ARBA00009018"/>
    </source>
</evidence>
<comment type="subcellular location">
    <subcellularLocation>
        <location evidence="5">Cytoplasm</location>
    </subcellularLocation>
</comment>
<reference evidence="7 8" key="1">
    <citation type="submission" date="2020-08" db="EMBL/GenBank/DDBJ databases">
        <title>Genomic Encyclopedia of Type Strains, Phase IV (KMG-IV): sequencing the most valuable type-strain genomes for metagenomic binning, comparative biology and taxonomic classification.</title>
        <authorList>
            <person name="Goeker M."/>
        </authorList>
    </citation>
    <scope>NUCLEOTIDE SEQUENCE [LARGE SCALE GENOMIC DNA]</scope>
    <source>
        <strain evidence="7 8">DSM 22198</strain>
    </source>
</reference>
<dbReference type="CDD" id="cd02022">
    <property type="entry name" value="DPCK"/>
    <property type="match status" value="1"/>
</dbReference>
<keyword evidence="2 5" id="KW-0547">Nucleotide-binding</keyword>
<feature type="binding site" evidence="5">
    <location>
        <begin position="11"/>
        <end position="16"/>
    </location>
    <ligand>
        <name>ATP</name>
        <dbReference type="ChEBI" id="CHEBI:30616"/>
    </ligand>
</feature>
<dbReference type="PANTHER" id="PTHR10695:SF46">
    <property type="entry name" value="BIFUNCTIONAL COENZYME A SYNTHASE-RELATED"/>
    <property type="match status" value="1"/>
</dbReference>
<evidence type="ECO:0000256" key="5">
    <source>
        <dbReference type="HAMAP-Rule" id="MF_00376"/>
    </source>
</evidence>
<dbReference type="Pfam" id="PF01121">
    <property type="entry name" value="CoaE"/>
    <property type="match status" value="1"/>
</dbReference>
<dbReference type="RefSeq" id="WP_184807400.1">
    <property type="nucleotide sequence ID" value="NZ_JACIIZ010000021.1"/>
</dbReference>
<comment type="similarity">
    <text evidence="1 5">Belongs to the CoaE family.</text>
</comment>
<dbReference type="NCBIfam" id="TIGR00152">
    <property type="entry name" value="dephospho-CoA kinase"/>
    <property type="match status" value="1"/>
</dbReference>
<evidence type="ECO:0000256" key="4">
    <source>
        <dbReference type="ARBA" id="ARBA00022993"/>
    </source>
</evidence>
<dbReference type="SUPFAM" id="SSF52540">
    <property type="entry name" value="P-loop containing nucleoside triphosphate hydrolases"/>
    <property type="match status" value="1"/>
</dbReference>
<evidence type="ECO:0000256" key="2">
    <source>
        <dbReference type="ARBA" id="ARBA00022741"/>
    </source>
</evidence>
<keyword evidence="3 5" id="KW-0067">ATP-binding</keyword>
<organism evidence="7 8">
    <name type="scientific">Nitrospirillum iridis</name>
    <dbReference type="NCBI Taxonomy" id="765888"/>
    <lineage>
        <taxon>Bacteria</taxon>
        <taxon>Pseudomonadati</taxon>
        <taxon>Pseudomonadota</taxon>
        <taxon>Alphaproteobacteria</taxon>
        <taxon>Rhodospirillales</taxon>
        <taxon>Azospirillaceae</taxon>
        <taxon>Nitrospirillum</taxon>
    </lineage>
</organism>
<evidence type="ECO:0000313" key="8">
    <source>
        <dbReference type="Proteomes" id="UP000539175"/>
    </source>
</evidence>
<dbReference type="EC" id="2.7.1.24" evidence="5 6"/>
<dbReference type="PANTHER" id="PTHR10695">
    <property type="entry name" value="DEPHOSPHO-COA KINASE-RELATED"/>
    <property type="match status" value="1"/>
</dbReference>
<dbReference type="GO" id="GO:0004140">
    <property type="term" value="F:dephospho-CoA kinase activity"/>
    <property type="evidence" value="ECO:0007669"/>
    <property type="project" value="UniProtKB-UniRule"/>
</dbReference>
<dbReference type="GO" id="GO:0015937">
    <property type="term" value="P:coenzyme A biosynthetic process"/>
    <property type="evidence" value="ECO:0007669"/>
    <property type="project" value="UniProtKB-UniRule"/>
</dbReference>
<keyword evidence="8" id="KW-1185">Reference proteome</keyword>
<comment type="caution">
    <text evidence="7">The sequence shown here is derived from an EMBL/GenBank/DDBJ whole genome shotgun (WGS) entry which is preliminary data.</text>
</comment>
<dbReference type="GO" id="GO:0005524">
    <property type="term" value="F:ATP binding"/>
    <property type="evidence" value="ECO:0007669"/>
    <property type="project" value="UniProtKB-UniRule"/>
</dbReference>
<evidence type="ECO:0000256" key="3">
    <source>
        <dbReference type="ARBA" id="ARBA00022840"/>
    </source>
</evidence>
<dbReference type="InterPro" id="IPR027417">
    <property type="entry name" value="P-loop_NTPase"/>
</dbReference>
<dbReference type="HAMAP" id="MF_00376">
    <property type="entry name" value="Dephospho_CoA_kinase"/>
    <property type="match status" value="1"/>
</dbReference>
<dbReference type="AlphaFoldDB" id="A0A7X0EFC8"/>
<gene>
    <name evidence="5" type="primary">coaE</name>
    <name evidence="7" type="ORF">FHS74_005470</name>
</gene>